<proteinExistence type="predicted"/>
<accession>K3ZPS2</accession>
<dbReference type="EnsemblPlants" id="KQK94088">
    <property type="protein sequence ID" value="KQK94088"/>
    <property type="gene ID" value="SETIT_028602mg"/>
</dbReference>
<feature type="region of interest" description="Disordered" evidence="1">
    <location>
        <begin position="97"/>
        <end position="116"/>
    </location>
</feature>
<sequence>MRLSQELPRSRPKKKLQKAAARTINLAQNHRASQNPTQGVPRCHLQRMRMTAEARKMRKRKTMKTHCVVHVVTTTVRMSSGYAVMPARHGSMASVSRSLLPRPSTSSTTSARTAAVVAREPEHDPGGYIRCSCLKNQNLTRCTVKHLHGGMVLNAP</sequence>
<dbReference type="Gramene" id="KQK94088">
    <property type="protein sequence ID" value="KQK94088"/>
    <property type="gene ID" value="SETIT_028602mg"/>
</dbReference>
<organism evidence="2 3">
    <name type="scientific">Setaria italica</name>
    <name type="common">Foxtail millet</name>
    <name type="synonym">Panicum italicum</name>
    <dbReference type="NCBI Taxonomy" id="4555"/>
    <lineage>
        <taxon>Eukaryota</taxon>
        <taxon>Viridiplantae</taxon>
        <taxon>Streptophyta</taxon>
        <taxon>Embryophyta</taxon>
        <taxon>Tracheophyta</taxon>
        <taxon>Spermatophyta</taxon>
        <taxon>Magnoliopsida</taxon>
        <taxon>Liliopsida</taxon>
        <taxon>Poales</taxon>
        <taxon>Poaceae</taxon>
        <taxon>PACMAD clade</taxon>
        <taxon>Panicoideae</taxon>
        <taxon>Panicodae</taxon>
        <taxon>Paniceae</taxon>
        <taxon>Cenchrinae</taxon>
        <taxon>Setaria</taxon>
    </lineage>
</organism>
<dbReference type="EMBL" id="AGNK02004753">
    <property type="status" value="NOT_ANNOTATED_CDS"/>
    <property type="molecule type" value="Genomic_DNA"/>
</dbReference>
<name>K3ZPS2_SETIT</name>
<reference evidence="2" key="2">
    <citation type="submission" date="2018-08" db="UniProtKB">
        <authorList>
            <consortium name="EnsemblPlants"/>
        </authorList>
    </citation>
    <scope>IDENTIFICATION</scope>
    <source>
        <strain evidence="2">Yugu1</strain>
    </source>
</reference>
<protein>
    <submittedName>
        <fullName evidence="2">Uncharacterized protein</fullName>
    </submittedName>
</protein>
<dbReference type="HOGENOM" id="CLU_142541_0_0_1"/>
<evidence type="ECO:0000313" key="3">
    <source>
        <dbReference type="Proteomes" id="UP000004995"/>
    </source>
</evidence>
<keyword evidence="3" id="KW-1185">Reference proteome</keyword>
<dbReference type="InParanoid" id="K3ZPS2"/>
<dbReference type="AlphaFoldDB" id="K3ZPS2"/>
<dbReference type="ExpressionAtlas" id="K3ZPS2">
    <property type="expression patterns" value="baseline"/>
</dbReference>
<evidence type="ECO:0000256" key="1">
    <source>
        <dbReference type="SAM" id="MobiDB-lite"/>
    </source>
</evidence>
<dbReference type="Proteomes" id="UP000004995">
    <property type="component" value="Unassembled WGS sequence"/>
</dbReference>
<reference evidence="3" key="1">
    <citation type="journal article" date="2012" name="Nat. Biotechnol.">
        <title>Reference genome sequence of the model plant Setaria.</title>
        <authorList>
            <person name="Bennetzen J.L."/>
            <person name="Schmutz J."/>
            <person name="Wang H."/>
            <person name="Percifield R."/>
            <person name="Hawkins J."/>
            <person name="Pontaroli A.C."/>
            <person name="Estep M."/>
            <person name="Feng L."/>
            <person name="Vaughn J.N."/>
            <person name="Grimwood J."/>
            <person name="Jenkins J."/>
            <person name="Barry K."/>
            <person name="Lindquist E."/>
            <person name="Hellsten U."/>
            <person name="Deshpande S."/>
            <person name="Wang X."/>
            <person name="Wu X."/>
            <person name="Mitros T."/>
            <person name="Triplett J."/>
            <person name="Yang X."/>
            <person name="Ye C.Y."/>
            <person name="Mauro-Herrera M."/>
            <person name="Wang L."/>
            <person name="Li P."/>
            <person name="Sharma M."/>
            <person name="Sharma R."/>
            <person name="Ronald P.C."/>
            <person name="Panaud O."/>
            <person name="Kellogg E.A."/>
            <person name="Brutnell T.P."/>
            <person name="Doust A.N."/>
            <person name="Tuskan G.A."/>
            <person name="Rokhsar D."/>
            <person name="Devos K.M."/>
        </authorList>
    </citation>
    <scope>NUCLEOTIDE SEQUENCE [LARGE SCALE GENOMIC DNA]</scope>
    <source>
        <strain evidence="3">cv. Yugu1</strain>
    </source>
</reference>
<evidence type="ECO:0000313" key="2">
    <source>
        <dbReference type="EnsemblPlants" id="KQK94088"/>
    </source>
</evidence>